<evidence type="ECO:0000313" key="2">
    <source>
        <dbReference type="EMBL" id="GAA1556729.1"/>
    </source>
</evidence>
<sequence>MPTPAPIVAQIGLSAPRVAIVFDGGGAWHYWAQLAIHAATHLWGGRGFLLIPHVQGEVAPALLQAARTYDPDYVVLLTTTVGQRERVTPGEVPLLRDGQPAEHEVRARSVKQVADDPVPDADGERGRRAVAEACSPYRRRASGDDDENVPSRSASMTLPSR</sequence>
<protein>
    <submittedName>
        <fullName evidence="2">Uncharacterized protein</fullName>
    </submittedName>
</protein>
<feature type="region of interest" description="Disordered" evidence="1">
    <location>
        <begin position="88"/>
        <end position="161"/>
    </location>
</feature>
<reference evidence="2 3" key="1">
    <citation type="journal article" date="2019" name="Int. J. Syst. Evol. Microbiol.">
        <title>The Global Catalogue of Microorganisms (GCM) 10K type strain sequencing project: providing services to taxonomists for standard genome sequencing and annotation.</title>
        <authorList>
            <consortium name="The Broad Institute Genomics Platform"/>
            <consortium name="The Broad Institute Genome Sequencing Center for Infectious Disease"/>
            <person name="Wu L."/>
            <person name="Ma J."/>
        </authorList>
    </citation>
    <scope>NUCLEOTIDE SEQUENCE [LARGE SCALE GENOMIC DNA]</scope>
    <source>
        <strain evidence="2 3">JCM 15933</strain>
    </source>
</reference>
<evidence type="ECO:0000256" key="1">
    <source>
        <dbReference type="SAM" id="MobiDB-lite"/>
    </source>
</evidence>
<dbReference type="RefSeq" id="WP_344510806.1">
    <property type="nucleotide sequence ID" value="NZ_BAAAQD010000026.1"/>
</dbReference>
<accession>A0ABN2CD05</accession>
<dbReference type="Proteomes" id="UP001501470">
    <property type="component" value="Unassembled WGS sequence"/>
</dbReference>
<dbReference type="EMBL" id="BAAAQD010000026">
    <property type="protein sequence ID" value="GAA1556729.1"/>
    <property type="molecule type" value="Genomic_DNA"/>
</dbReference>
<comment type="caution">
    <text evidence="2">The sequence shown here is derived from an EMBL/GenBank/DDBJ whole genome shotgun (WGS) entry which is preliminary data.</text>
</comment>
<organism evidence="2 3">
    <name type="scientific">Dactylosporangium maewongense</name>
    <dbReference type="NCBI Taxonomy" id="634393"/>
    <lineage>
        <taxon>Bacteria</taxon>
        <taxon>Bacillati</taxon>
        <taxon>Actinomycetota</taxon>
        <taxon>Actinomycetes</taxon>
        <taxon>Micromonosporales</taxon>
        <taxon>Micromonosporaceae</taxon>
        <taxon>Dactylosporangium</taxon>
    </lineage>
</organism>
<keyword evidence="3" id="KW-1185">Reference proteome</keyword>
<name>A0ABN2CD05_9ACTN</name>
<gene>
    <name evidence="2" type="ORF">GCM10009827_092080</name>
</gene>
<proteinExistence type="predicted"/>
<evidence type="ECO:0000313" key="3">
    <source>
        <dbReference type="Proteomes" id="UP001501470"/>
    </source>
</evidence>
<feature type="compositionally biased region" description="Polar residues" evidence="1">
    <location>
        <begin position="150"/>
        <end position="161"/>
    </location>
</feature>